<accession>T1K993</accession>
<dbReference type="GO" id="GO:0005737">
    <property type="term" value="C:cytoplasm"/>
    <property type="evidence" value="ECO:0007669"/>
    <property type="project" value="UniProtKB-SubCell"/>
</dbReference>
<dbReference type="Proteomes" id="UP000015104">
    <property type="component" value="Unassembled WGS sequence"/>
</dbReference>
<dbReference type="GO" id="GO:0005096">
    <property type="term" value="F:GTPase activator activity"/>
    <property type="evidence" value="ECO:0007669"/>
    <property type="project" value="UniProtKB-KW"/>
</dbReference>
<name>T1K993_TETUR</name>
<evidence type="ECO:0000259" key="5">
    <source>
        <dbReference type="Pfam" id="PF14655"/>
    </source>
</evidence>
<protein>
    <recommendedName>
        <fullName evidence="9">Rab3-GAP regulatory subunit N-terminal domain-containing protein</fullName>
    </recommendedName>
</protein>
<evidence type="ECO:0000256" key="3">
    <source>
        <dbReference type="ARBA" id="ARBA00022468"/>
    </source>
</evidence>
<dbReference type="EnsemblMetazoa" id="tetur07g04120.1">
    <property type="protein sequence ID" value="tetur07g04120.1"/>
    <property type="gene ID" value="tetur07g04120"/>
</dbReference>
<evidence type="ECO:0000256" key="2">
    <source>
        <dbReference type="ARBA" id="ARBA00008153"/>
    </source>
</evidence>
<dbReference type="Pfam" id="PF14655">
    <property type="entry name" value="RAB3GAP2_N"/>
    <property type="match status" value="1"/>
</dbReference>
<dbReference type="STRING" id="32264.T1K993"/>
<evidence type="ECO:0008006" key="9">
    <source>
        <dbReference type="Google" id="ProtNLM"/>
    </source>
</evidence>
<evidence type="ECO:0000256" key="1">
    <source>
        <dbReference type="ARBA" id="ARBA00004496"/>
    </source>
</evidence>
<keyword evidence="8" id="KW-1185">Reference proteome</keyword>
<reference evidence="8" key="1">
    <citation type="submission" date="2011-08" db="EMBL/GenBank/DDBJ databases">
        <authorList>
            <person name="Rombauts S."/>
        </authorList>
    </citation>
    <scope>NUCLEOTIDE SEQUENCE</scope>
    <source>
        <strain evidence="8">London</strain>
    </source>
</reference>
<sequence>MSCKLKKLVTFEDKLSTIKNILFADDLDSPVPSSIDDWPSSSFQSDLDGDSSKVKLPGSLNDCLISTSPTADIIVFANDKNVAVYRYREEAETQICGTTLFELEPGEKITCVTCLPFVSQQISNQGGLDWCSIILGFSSGFIRVYTENMSLLLSQKISSEPVTNIKINSFFCPYTSGRTRHSDCSKNVDEIFVFCRTVCIIIEGFVFYQTLRSCRNYLARNQGQSIPDPNISPEFSLRFKRWQFKDFNRILDADNCGSQEISDYDYLVSRSITKGTFANPYNRRNNGNLIISAGEDPFVGLRRADETDSTSVLEEMTQAVVNKVKNVLPTFLRSSDKPKPKIDPPLEFSSNLEFYDQYRVGMSITISPTRELATVCDDFGRVCLVNLNDGLVIRMWKGYRDAQCGWIESYEDSSDIHSRKALFLCIYAPKRGLLELWRCQHGPRVEAFNVGKSCRLLYCGYSMLGLNDVLIKQYRQNLGLYLQSPGSCYLFDYKSCTIKDELLFKEFKNISFDVNNFASYVSLFEKIKSIKIKWLAIRHVIDNSFVTLVKDLCQNLLSSLPIDLENIENAPNIEPSILSSARRCQKLIQLCDFYSSFHDLASKIDKIEIVNSIHQDPPDIENQAELLGWSARDYARFVSIFGFKEVVLPGKMVSFSPDFISFADLVDFFLPNEPETYQKSRMMRRPSPKLFKKPSRQYKIDQLYKVGDLILFPGLVTDNLETCTNYIEKTNLITHQELLYCVFASWLHTDFSADWRHWPRFNRYVLLLIDLMRQQNSTKQDYWLEILKTLCSLIAQATIIPSALISSMTLLTFYSQYDLCEETSKKLSLKDKSEEVDMPEEWESLSIVKEKLNLLINQLESTFFLDLALHSNLNYNPGDISLAYLRESLPGIVSESIAKCAISYPLEPSIILSLENDEFDEENPTPQQISTATDAVTLVEPNSIDTEVIKQLLHKVHDHFPHSMDCDTLLANCAWECLILWDKDPTTDATTQLLSQSLKYLGPVSSALLKHNLACLMWKIAIRKRMELLCCLIEKMGKTPKDRILKRDFGFDESSLEDFIKFVVELIDIITYTLGPSEADAMPIFRLDDWWKHKNWSNSQFPLTFVAIQQKQADPDLIYQVYDLCLIVNLIVNFQMKQHKPLSLFPFDVQKAFFGELSNPLKNIQADSLITENREKFLQSAASAVAYSVPPSMSLIEEEVQLYSTANRWIGKIVSLSKNWDIQPDIVRRRYICDLYSNCCDALAQEAMNMVNDREELAVALLAVAGQRINHLIKPVKDKFLASTPTYIISWLENLQTQKNSLNLNFNAASTAKMLEFITLFIPSENSKCRIAKNLLTIANSLID</sequence>
<dbReference type="EMBL" id="CAEY01001890">
    <property type="status" value="NOT_ANNOTATED_CDS"/>
    <property type="molecule type" value="Genomic_DNA"/>
</dbReference>
<evidence type="ECO:0000259" key="6">
    <source>
        <dbReference type="Pfam" id="PF14656"/>
    </source>
</evidence>
<reference evidence="7" key="2">
    <citation type="submission" date="2015-06" db="UniProtKB">
        <authorList>
            <consortium name="EnsemblMetazoa"/>
        </authorList>
    </citation>
    <scope>IDENTIFICATION</scope>
</reference>
<feature type="domain" description="Rab3-GAP regulatory subunit N-terminal" evidence="5">
    <location>
        <begin position="60"/>
        <end position="457"/>
    </location>
</feature>
<dbReference type="InterPro" id="IPR026059">
    <property type="entry name" value="Rab3GAP2"/>
</dbReference>
<organism evidence="7 8">
    <name type="scientific">Tetranychus urticae</name>
    <name type="common">Two-spotted spider mite</name>
    <dbReference type="NCBI Taxonomy" id="32264"/>
    <lineage>
        <taxon>Eukaryota</taxon>
        <taxon>Metazoa</taxon>
        <taxon>Ecdysozoa</taxon>
        <taxon>Arthropoda</taxon>
        <taxon>Chelicerata</taxon>
        <taxon>Arachnida</taxon>
        <taxon>Acari</taxon>
        <taxon>Acariformes</taxon>
        <taxon>Trombidiformes</taxon>
        <taxon>Prostigmata</taxon>
        <taxon>Eleutherengona</taxon>
        <taxon>Raphignathae</taxon>
        <taxon>Tetranychoidea</taxon>
        <taxon>Tetranychidae</taxon>
        <taxon>Tetranychus</taxon>
    </lineage>
</organism>
<dbReference type="InterPro" id="IPR032839">
    <property type="entry name" value="RAB3GAP_N"/>
</dbReference>
<comment type="similarity">
    <text evidence="2">Belongs to the Rab3-GAP regulatory subunit family.</text>
</comment>
<keyword evidence="3" id="KW-0343">GTPase activation</keyword>
<dbReference type="Pfam" id="PF14656">
    <property type="entry name" value="RAB3GAP2_C"/>
    <property type="match status" value="1"/>
</dbReference>
<evidence type="ECO:0000313" key="8">
    <source>
        <dbReference type="Proteomes" id="UP000015104"/>
    </source>
</evidence>
<evidence type="ECO:0000313" key="7">
    <source>
        <dbReference type="EnsemblMetazoa" id="tetur07g04120.1"/>
    </source>
</evidence>
<keyword evidence="4" id="KW-0963">Cytoplasm</keyword>
<dbReference type="HOGENOM" id="CLU_812161_0_0_1"/>
<dbReference type="InterPro" id="IPR029257">
    <property type="entry name" value="RAB3GAP2_C"/>
</dbReference>
<dbReference type="PANTHER" id="PTHR12472:SF0">
    <property type="entry name" value="RAB3 GTPASE-ACTIVATING PROTEIN NON-CATALYTIC SUBUNIT"/>
    <property type="match status" value="1"/>
</dbReference>
<dbReference type="PANTHER" id="PTHR12472">
    <property type="entry name" value="RAB3-GAP REGULATORY DOMAIN"/>
    <property type="match status" value="1"/>
</dbReference>
<evidence type="ECO:0000256" key="4">
    <source>
        <dbReference type="ARBA" id="ARBA00022490"/>
    </source>
</evidence>
<comment type="subcellular location">
    <subcellularLocation>
        <location evidence="1">Cytoplasm</location>
    </subcellularLocation>
</comment>
<feature type="domain" description="Rab3GAP regulatory subunit C-terminal" evidence="6">
    <location>
        <begin position="737"/>
        <end position="1319"/>
    </location>
</feature>
<proteinExistence type="inferred from homology"/>
<dbReference type="eggNOG" id="KOG2727">
    <property type="taxonomic scope" value="Eukaryota"/>
</dbReference>